<evidence type="ECO:0000256" key="2">
    <source>
        <dbReference type="ARBA" id="ARBA00022448"/>
    </source>
</evidence>
<comment type="similarity">
    <text evidence="1">Belongs to the bacterial solute-binding protein 1 family.</text>
</comment>
<dbReference type="InterPro" id="IPR050490">
    <property type="entry name" value="Bact_solute-bd_prot1"/>
</dbReference>
<evidence type="ECO:0000256" key="3">
    <source>
        <dbReference type="ARBA" id="ARBA00022729"/>
    </source>
</evidence>
<evidence type="ECO:0000256" key="1">
    <source>
        <dbReference type="ARBA" id="ARBA00008520"/>
    </source>
</evidence>
<dbReference type="EMBL" id="JACHXJ010000001">
    <property type="protein sequence ID" value="MBB3126157.1"/>
    <property type="molecule type" value="Genomic_DNA"/>
</dbReference>
<sequence length="448" mass="50708">MVRKMMTTVLSAVMLLSVLAACTGKGAEPNAEESQTTKPADAKTEETASTNNPDEITADLTWFGLASPKDFEDRYGQYIKKKFPNIKITYINQTDDRKLEQVIASGTQIDMYLSSAGELREDYIPANMALDLGPLIKSHNIPVDTIEPAYLGPVTIDQKTYLLPVSDNKFVMYYNKSIFDKFGVPYPKDGMTWDEAIDLSKKITRNEDGKQYMGLWLSPKHYLRVAQNSAGFVDPETNKATVDNDQWKFIFDNIFYKLSRDPGVQQRALEKFYSHEDFMKDSVIAMYVYTSGWMNSDDSLPPDWDIASVPEFKEYPGLNTQTYATYIGISATSKQQDAAAEILKYLTSEEHQTTMSKRGFITPLLTQSVRDAAFTDYPFAKTKNIQALYHGKPAPSRTMTQYDELVIEDAFQTDAIPKIVRNQLDVNTALRQAQENSDKLIQEQIAKQ</sequence>
<dbReference type="RefSeq" id="WP_183578859.1">
    <property type="nucleotide sequence ID" value="NZ_JACHXJ010000001.1"/>
</dbReference>
<feature type="signal peptide" evidence="5">
    <location>
        <begin position="1"/>
        <end position="20"/>
    </location>
</feature>
<feature type="chain" id="PRO_5039079283" evidence="5">
    <location>
        <begin position="21"/>
        <end position="448"/>
    </location>
</feature>
<name>A0A839TMZ9_9BACL</name>
<feature type="region of interest" description="Disordered" evidence="4">
    <location>
        <begin position="26"/>
        <end position="54"/>
    </location>
</feature>
<dbReference type="PROSITE" id="PS01037">
    <property type="entry name" value="SBP_BACTERIAL_1"/>
    <property type="match status" value="1"/>
</dbReference>
<comment type="caution">
    <text evidence="6">The sequence shown here is derived from an EMBL/GenBank/DDBJ whole genome shotgun (WGS) entry which is preliminary data.</text>
</comment>
<dbReference type="PANTHER" id="PTHR43649">
    <property type="entry name" value="ARABINOSE-BINDING PROTEIN-RELATED"/>
    <property type="match status" value="1"/>
</dbReference>
<dbReference type="Gene3D" id="3.40.190.10">
    <property type="entry name" value="Periplasmic binding protein-like II"/>
    <property type="match status" value="1"/>
</dbReference>
<evidence type="ECO:0000313" key="7">
    <source>
        <dbReference type="Proteomes" id="UP000517523"/>
    </source>
</evidence>
<keyword evidence="3 5" id="KW-0732">Signal</keyword>
<proteinExistence type="inferred from homology"/>
<accession>A0A839TMZ9</accession>
<dbReference type="SUPFAM" id="SSF53850">
    <property type="entry name" value="Periplasmic binding protein-like II"/>
    <property type="match status" value="1"/>
</dbReference>
<dbReference type="Pfam" id="PF01547">
    <property type="entry name" value="SBP_bac_1"/>
    <property type="match status" value="1"/>
</dbReference>
<evidence type="ECO:0000256" key="4">
    <source>
        <dbReference type="SAM" id="MobiDB-lite"/>
    </source>
</evidence>
<evidence type="ECO:0000256" key="5">
    <source>
        <dbReference type="SAM" id="SignalP"/>
    </source>
</evidence>
<dbReference type="InterPro" id="IPR006059">
    <property type="entry name" value="SBP"/>
</dbReference>
<dbReference type="Proteomes" id="UP000517523">
    <property type="component" value="Unassembled WGS sequence"/>
</dbReference>
<dbReference type="GO" id="GO:0055085">
    <property type="term" value="P:transmembrane transport"/>
    <property type="evidence" value="ECO:0007669"/>
    <property type="project" value="InterPro"/>
</dbReference>
<dbReference type="PANTHER" id="PTHR43649:SF17">
    <property type="entry name" value="ABC TRANSPORTER SOLUTE BINDING PROTEIN-SUGAR TRANSPORT"/>
    <property type="match status" value="1"/>
</dbReference>
<protein>
    <submittedName>
        <fullName evidence="6">Multiple sugar transport system substrate-binding protein</fullName>
    </submittedName>
</protein>
<keyword evidence="2" id="KW-0813">Transport</keyword>
<reference evidence="6 7" key="1">
    <citation type="submission" date="2020-08" db="EMBL/GenBank/DDBJ databases">
        <title>Genomic Encyclopedia of Type Strains, Phase III (KMG-III): the genomes of soil and plant-associated and newly described type strains.</title>
        <authorList>
            <person name="Whitman W."/>
        </authorList>
    </citation>
    <scope>NUCLEOTIDE SEQUENCE [LARGE SCALE GENOMIC DNA]</scope>
    <source>
        <strain evidence="6 7">CECT 5831</strain>
    </source>
</reference>
<organism evidence="6 7">
    <name type="scientific">Paenibacillus rhizosphaerae</name>
    <dbReference type="NCBI Taxonomy" id="297318"/>
    <lineage>
        <taxon>Bacteria</taxon>
        <taxon>Bacillati</taxon>
        <taxon>Bacillota</taxon>
        <taxon>Bacilli</taxon>
        <taxon>Bacillales</taxon>
        <taxon>Paenibacillaceae</taxon>
        <taxon>Paenibacillus</taxon>
    </lineage>
</organism>
<dbReference type="AlphaFoldDB" id="A0A839TMZ9"/>
<evidence type="ECO:0000313" key="6">
    <source>
        <dbReference type="EMBL" id="MBB3126157.1"/>
    </source>
</evidence>
<gene>
    <name evidence="6" type="ORF">FHS19_000811</name>
</gene>
<dbReference type="PROSITE" id="PS51257">
    <property type="entry name" value="PROKAR_LIPOPROTEIN"/>
    <property type="match status" value="1"/>
</dbReference>
<keyword evidence="6" id="KW-0762">Sugar transport</keyword>
<dbReference type="InterPro" id="IPR006061">
    <property type="entry name" value="SBP_1_CS"/>
</dbReference>